<dbReference type="SUPFAM" id="SSF103506">
    <property type="entry name" value="Mitochondrial carrier"/>
    <property type="match status" value="1"/>
</dbReference>
<dbReference type="GO" id="GO:0046872">
    <property type="term" value="F:metal ion binding"/>
    <property type="evidence" value="ECO:0007669"/>
    <property type="project" value="UniProtKB-KW"/>
</dbReference>
<evidence type="ECO:0000256" key="10">
    <source>
        <dbReference type="ARBA" id="ARBA00022723"/>
    </source>
</evidence>
<evidence type="ECO:0000256" key="1">
    <source>
        <dbReference type="ARBA" id="ARBA00000077"/>
    </source>
</evidence>
<evidence type="ECO:0000256" key="14">
    <source>
        <dbReference type="ARBA" id="ARBA00022927"/>
    </source>
</evidence>
<dbReference type="InterPro" id="IPR023395">
    <property type="entry name" value="MCP_dom_sf"/>
</dbReference>
<evidence type="ECO:0000256" key="8">
    <source>
        <dbReference type="ARBA" id="ARBA00022692"/>
    </source>
</evidence>
<keyword evidence="17 18" id="KW-0472">Membrane</keyword>
<dbReference type="SUPFAM" id="SSF53098">
    <property type="entry name" value="Ribonuclease H-like"/>
    <property type="match status" value="1"/>
</dbReference>
<feature type="repeat" description="Solcar" evidence="18">
    <location>
        <begin position="55"/>
        <end position="159"/>
    </location>
</feature>
<feature type="binding site" evidence="19">
    <location>
        <position position="377"/>
    </location>
    <ligand>
        <name>a divalent metal cation</name>
        <dbReference type="ChEBI" id="CHEBI:60240"/>
    </ligand>
</feature>
<proteinExistence type="inferred from homology"/>
<keyword evidence="11 19" id="KW-0255">Endonuclease</keyword>
<evidence type="ECO:0000256" key="16">
    <source>
        <dbReference type="ARBA" id="ARBA00023128"/>
    </source>
</evidence>
<name>A0A8F3AJ09_CANAR</name>
<comment type="subcellular location">
    <subcellularLocation>
        <location evidence="3">Membrane</location>
        <topology evidence="3">Multi-pass membrane protein</topology>
    </subcellularLocation>
    <subcellularLocation>
        <location evidence="4">Mitochondrion outer membrane</location>
        <topology evidence="4">Single-pass membrane protein</topology>
    </subcellularLocation>
</comment>
<gene>
    <name evidence="22" type="ORF">CA7LBN_004049</name>
</gene>
<comment type="function">
    <text evidence="20">Endonuclease that specifically degrades the RNA of RNA-DNA hybrids.</text>
</comment>
<dbReference type="GO" id="GO:0005742">
    <property type="term" value="C:mitochondrial outer membrane translocase complex"/>
    <property type="evidence" value="ECO:0007669"/>
    <property type="project" value="InterPro"/>
</dbReference>
<keyword evidence="9 19" id="KW-0540">Nuclease</keyword>
<dbReference type="GO" id="GO:0030150">
    <property type="term" value="P:protein import into mitochondrial matrix"/>
    <property type="evidence" value="ECO:0007669"/>
    <property type="project" value="InterPro"/>
</dbReference>
<keyword evidence="8 18" id="KW-0812">Transmembrane</keyword>
<evidence type="ECO:0000256" key="2">
    <source>
        <dbReference type="ARBA" id="ARBA00001946"/>
    </source>
</evidence>
<evidence type="ECO:0000256" key="6">
    <source>
        <dbReference type="ARBA" id="ARBA00010917"/>
    </source>
</evidence>
<feature type="binding site" evidence="19">
    <location>
        <position position="378"/>
    </location>
    <ligand>
        <name>a divalent metal cation</name>
        <dbReference type="ChEBI" id="CHEBI:60240"/>
    </ligand>
</feature>
<dbReference type="InterPro" id="IPR001352">
    <property type="entry name" value="RNase_HII/HIII"/>
</dbReference>
<accession>A0A8F3AJ09</accession>
<evidence type="ECO:0000256" key="9">
    <source>
        <dbReference type="ARBA" id="ARBA00022722"/>
    </source>
</evidence>
<dbReference type="InterPro" id="IPR012337">
    <property type="entry name" value="RNaseH-like_sf"/>
</dbReference>
<dbReference type="FunFam" id="1.10.10.460:FF:000001">
    <property type="entry name" value="Ribonuclease"/>
    <property type="match status" value="1"/>
</dbReference>
<dbReference type="EMBL" id="CP076753">
    <property type="protein sequence ID" value="QWW25167.1"/>
    <property type="molecule type" value="Genomic_DNA"/>
</dbReference>
<evidence type="ECO:0000256" key="3">
    <source>
        <dbReference type="ARBA" id="ARBA00004141"/>
    </source>
</evidence>
<feature type="repeat" description="Solcar" evidence="18">
    <location>
        <begin position="163"/>
        <end position="249"/>
    </location>
</feature>
<dbReference type="GO" id="GO:0032299">
    <property type="term" value="C:ribonuclease H2 complex"/>
    <property type="evidence" value="ECO:0007669"/>
    <property type="project" value="TreeGrafter"/>
</dbReference>
<organism evidence="22">
    <name type="scientific">Candidozyma auris</name>
    <name type="common">Yeast</name>
    <name type="synonym">Candida auris</name>
    <dbReference type="NCBI Taxonomy" id="498019"/>
    <lineage>
        <taxon>Eukaryota</taxon>
        <taxon>Fungi</taxon>
        <taxon>Dikarya</taxon>
        <taxon>Ascomycota</taxon>
        <taxon>Saccharomycotina</taxon>
        <taxon>Pichiomycetes</taxon>
        <taxon>Metschnikowiaceae</taxon>
        <taxon>Candidozyma</taxon>
    </lineage>
</organism>
<dbReference type="PROSITE" id="PS51975">
    <property type="entry name" value="RNASE_H_2"/>
    <property type="match status" value="1"/>
</dbReference>
<dbReference type="Pfam" id="PF00153">
    <property type="entry name" value="Mito_carr"/>
    <property type="match status" value="2"/>
</dbReference>
<dbReference type="Gene3D" id="3.30.420.10">
    <property type="entry name" value="Ribonuclease H-like superfamily/Ribonuclease H"/>
    <property type="match status" value="1"/>
</dbReference>
<dbReference type="InterPro" id="IPR004649">
    <property type="entry name" value="RNase_H2_suA"/>
</dbReference>
<dbReference type="EC" id="3.1.26.4" evidence="20"/>
<feature type="binding site" evidence="19">
    <location>
        <position position="494"/>
    </location>
    <ligand>
        <name>a divalent metal cation</name>
        <dbReference type="ChEBI" id="CHEBI:60240"/>
    </ligand>
</feature>
<dbReference type="PANTHER" id="PTHR10954">
    <property type="entry name" value="RIBONUCLEASE H2 SUBUNIT A"/>
    <property type="match status" value="1"/>
</dbReference>
<dbReference type="Proteomes" id="UP000825438">
    <property type="component" value="Chromosome V"/>
</dbReference>
<feature type="domain" description="RNase H type-2" evidence="21">
    <location>
        <begin position="371"/>
        <end position="603"/>
    </location>
</feature>
<dbReference type="FunFam" id="3.30.420.10:FF:000016">
    <property type="entry name" value="Ribonuclease"/>
    <property type="match status" value="1"/>
</dbReference>
<dbReference type="NCBIfam" id="TIGR00729">
    <property type="entry name" value="ribonuclease HII"/>
    <property type="match status" value="1"/>
</dbReference>
<dbReference type="GO" id="GO:0003723">
    <property type="term" value="F:RNA binding"/>
    <property type="evidence" value="ECO:0007669"/>
    <property type="project" value="UniProtKB-UniRule"/>
</dbReference>
<evidence type="ECO:0000256" key="7">
    <source>
        <dbReference type="ARBA" id="ARBA00022448"/>
    </source>
</evidence>
<dbReference type="CDD" id="cd07181">
    <property type="entry name" value="RNase_HII_eukaryota_like"/>
    <property type="match status" value="1"/>
</dbReference>
<dbReference type="PROSITE" id="PS50920">
    <property type="entry name" value="SOLCAR"/>
    <property type="match status" value="2"/>
</dbReference>
<dbReference type="InterPro" id="IPR012621">
    <property type="entry name" value="Tom7"/>
</dbReference>
<evidence type="ECO:0000256" key="4">
    <source>
        <dbReference type="ARBA" id="ARBA00004572"/>
    </source>
</evidence>
<dbReference type="GO" id="GO:0004523">
    <property type="term" value="F:RNA-DNA hybrid ribonuclease activity"/>
    <property type="evidence" value="ECO:0007669"/>
    <property type="project" value="UniProtKB-UniRule"/>
</dbReference>
<evidence type="ECO:0000256" key="5">
    <source>
        <dbReference type="ARBA" id="ARBA00007058"/>
    </source>
</evidence>
<evidence type="ECO:0000256" key="17">
    <source>
        <dbReference type="ARBA" id="ARBA00023136"/>
    </source>
</evidence>
<evidence type="ECO:0000256" key="19">
    <source>
        <dbReference type="PROSITE-ProRule" id="PRU01319"/>
    </source>
</evidence>
<keyword evidence="14" id="KW-0653">Protein transport</keyword>
<dbReference type="InterPro" id="IPR023160">
    <property type="entry name" value="RNase_HII_hlx-loop-hlx_cap_dom"/>
</dbReference>
<evidence type="ECO:0000256" key="13">
    <source>
        <dbReference type="ARBA" id="ARBA00022801"/>
    </source>
</evidence>
<comment type="cofactor">
    <cofactor evidence="2">
        <name>Mg(2+)</name>
        <dbReference type="ChEBI" id="CHEBI:18420"/>
    </cofactor>
</comment>
<evidence type="ECO:0000256" key="18">
    <source>
        <dbReference type="PROSITE-ProRule" id="PRU00282"/>
    </source>
</evidence>
<evidence type="ECO:0000256" key="20">
    <source>
        <dbReference type="RuleBase" id="RU003515"/>
    </source>
</evidence>
<dbReference type="GO" id="GO:0043137">
    <property type="term" value="P:DNA replication, removal of RNA primer"/>
    <property type="evidence" value="ECO:0007669"/>
    <property type="project" value="TreeGrafter"/>
</dbReference>
<reference evidence="22" key="1">
    <citation type="submission" date="2021-06" db="EMBL/GenBank/DDBJ databases">
        <title>Candida auris outbreak in lebanese hospital.</title>
        <authorList>
            <person name="Finianos M."/>
        </authorList>
    </citation>
    <scope>NUCLEOTIDE SEQUENCE</scope>
    <source>
        <strain evidence="22">CA7LBN</strain>
    </source>
</reference>
<keyword evidence="7" id="KW-0813">Transport</keyword>
<keyword evidence="10 19" id="KW-0479">Metal-binding</keyword>
<evidence type="ECO:0000256" key="15">
    <source>
        <dbReference type="ARBA" id="ARBA00022989"/>
    </source>
</evidence>
<comment type="similarity">
    <text evidence="6">Belongs to the Tom7 family.</text>
</comment>
<evidence type="ECO:0000259" key="21">
    <source>
        <dbReference type="PROSITE" id="PS51975"/>
    </source>
</evidence>
<keyword evidence="15" id="KW-1133">Transmembrane helix</keyword>
<dbReference type="InterPro" id="IPR036397">
    <property type="entry name" value="RNaseH_sf"/>
</dbReference>
<keyword evidence="12" id="KW-1000">Mitochondrion outer membrane</keyword>
<dbReference type="Pfam" id="PF01351">
    <property type="entry name" value="RNase_HII"/>
    <property type="match status" value="1"/>
</dbReference>
<evidence type="ECO:0000256" key="12">
    <source>
        <dbReference type="ARBA" id="ARBA00022787"/>
    </source>
</evidence>
<comment type="similarity">
    <text evidence="5">Belongs to the RNase HII family. Eukaryotic subfamily.</text>
</comment>
<evidence type="ECO:0000256" key="11">
    <source>
        <dbReference type="ARBA" id="ARBA00022759"/>
    </source>
</evidence>
<dbReference type="InterPro" id="IPR018108">
    <property type="entry name" value="MCP_transmembrane"/>
</dbReference>
<comment type="catalytic activity">
    <reaction evidence="1 19 20">
        <text>Endonucleolytic cleavage to 5'-phosphomonoester.</text>
        <dbReference type="EC" id="3.1.26.4"/>
    </reaction>
</comment>
<keyword evidence="13 19" id="KW-0378">Hydrolase</keyword>
<comment type="cofactor">
    <cofactor evidence="19">
        <name>Mn(2+)</name>
        <dbReference type="ChEBI" id="CHEBI:29035"/>
    </cofactor>
    <cofactor evidence="19">
        <name>Mg(2+)</name>
        <dbReference type="ChEBI" id="CHEBI:18420"/>
    </cofactor>
    <text evidence="19">Manganese or magnesium. Binds 1 divalent metal ion per monomer in the absence of substrate. May bind a second metal ion after substrate binding.</text>
</comment>
<protein>
    <recommendedName>
        <fullName evidence="20">Ribonuclease</fullName>
        <ecNumber evidence="20">3.1.26.4</ecNumber>
    </recommendedName>
</protein>
<dbReference type="Gene3D" id="1.50.40.10">
    <property type="entry name" value="Mitochondrial carrier domain"/>
    <property type="match status" value="1"/>
</dbReference>
<dbReference type="GO" id="GO:0006298">
    <property type="term" value="P:mismatch repair"/>
    <property type="evidence" value="ECO:0007669"/>
    <property type="project" value="TreeGrafter"/>
</dbReference>
<dbReference type="Pfam" id="PF08038">
    <property type="entry name" value="Tom7"/>
    <property type="match status" value="1"/>
</dbReference>
<sequence>MANYQITLSDESKETINKVLDYSRTVAHYGFIPFILYLGWQGTPNKPNLLNLLSPIPSVEVVAGLVAGFATTLTTHPLDLIKIRLQLAEGSSSKPFELVSRVYHDIQKSAKAGYEAHGRRYPKVLYSLQQYYRGVGPNLIGNVSAWATYFGLYAEFKKMVATENSQNYFAASSLAGVSTSLITNPIWVLKTRILSTPKSKTSYSSTWDGIRKIYKNEGILTFWKGTIPSLFSVFQGSLQFTFYDHAKEYCHKRQGKELSSYQYAALSVMARTLSMIVVYPTQVIKSRLQSYNFEHESRTMLSVGRHIDINDNNMSEADEPQTKKAKISDEGMSIEKWTPKSISEIKDKFAFDSTTYHSPIPDAVANNPREPVSLGVDEAGRGPVLGPMVYGISYCLESYQEGLKKKYGFADSKTLKDSRRQELFQLIDQEDHELHRNVGWATCTMTAKDISSGMLRSALGQGAYNLNEQAHDTTIALISEVIKSGVNVRKIFVDTVGPPAAYQAKLQRVFSGVDVTVTKKADSIYPIVSTASVVAKVTRDLNLQFYEKNLEVVKGQSLGSGYPSDPTTSKWLKENVDPVFGWHHGLVRFSWQTAKDALEKAGAAKVIYEEECVKDKGYKDVTEMFNEPDCLIDQSYYAKPVVL</sequence>
<dbReference type="Gene3D" id="1.10.10.460">
    <property type="entry name" value="Ribonuclease hii. Domain 2"/>
    <property type="match status" value="1"/>
</dbReference>
<evidence type="ECO:0000313" key="22">
    <source>
        <dbReference type="EMBL" id="QWW25167.1"/>
    </source>
</evidence>
<keyword evidence="16" id="KW-0496">Mitochondrion</keyword>
<dbReference type="InterPro" id="IPR024567">
    <property type="entry name" value="RNase_HII/HIII_dom"/>
</dbReference>
<dbReference type="AlphaFoldDB" id="A0A8F3AJ09"/>
<dbReference type="PANTHER" id="PTHR10954:SF7">
    <property type="entry name" value="RIBONUCLEASE H2 SUBUNIT A"/>
    <property type="match status" value="1"/>
</dbReference>